<dbReference type="EMBL" id="OVTA01000051">
    <property type="protein sequence ID" value="SPS02096.1"/>
    <property type="molecule type" value="Genomic_DNA"/>
</dbReference>
<name>A0A375JER8_9BURK</name>
<dbReference type="GO" id="GO:0016491">
    <property type="term" value="F:oxidoreductase activity"/>
    <property type="evidence" value="ECO:0007669"/>
    <property type="project" value="UniProtKB-KW"/>
</dbReference>
<evidence type="ECO:0000259" key="6">
    <source>
        <dbReference type="Pfam" id="PF00881"/>
    </source>
</evidence>
<evidence type="ECO:0000313" key="7">
    <source>
        <dbReference type="EMBL" id="SPS02096.1"/>
    </source>
</evidence>
<dbReference type="AlphaFoldDB" id="A0A375JER8"/>
<dbReference type="PANTHER" id="PTHR43673">
    <property type="entry name" value="NAD(P)H NITROREDUCTASE YDGI-RELATED"/>
    <property type="match status" value="1"/>
</dbReference>
<comment type="similarity">
    <text evidence="2">Belongs to the nitroreductase family.</text>
</comment>
<organism evidence="7 8">
    <name type="scientific">Cupriavidus taiwanensis</name>
    <dbReference type="NCBI Taxonomy" id="164546"/>
    <lineage>
        <taxon>Bacteria</taxon>
        <taxon>Pseudomonadati</taxon>
        <taxon>Pseudomonadota</taxon>
        <taxon>Betaproteobacteria</taxon>
        <taxon>Burkholderiales</taxon>
        <taxon>Burkholderiaceae</taxon>
        <taxon>Cupriavidus</taxon>
    </lineage>
</organism>
<dbReference type="Pfam" id="PF00881">
    <property type="entry name" value="Nitroreductase"/>
    <property type="match status" value="1"/>
</dbReference>
<sequence>MTPNRFTPPPYELLAVRHAVEWAITTRRSVRAFLPKPVAADTVEAILDTARFAATGVNIQPWKVHVLTGAAKDRVCAAIKRIDDDPAVAVMHADEWAYYPKEWTSPYVDRRRAVGWRLYSLLGIEKGDKVRIHVQHGRNYQFFDAPVGLFFTVDRLMSEGSLLDYGMFLQNIMVVARTYGLSTCPQAAFMKYHRIIAQELGFGAQEKFVVGMSLGYADEERIENTLASEREPTVSFTTFHEK</sequence>
<dbReference type="Gene3D" id="3.40.109.10">
    <property type="entry name" value="NADH Oxidase"/>
    <property type="match status" value="1"/>
</dbReference>
<gene>
    <name evidence="7" type="ORF">CBM2634_P10003</name>
</gene>
<accession>A0A375JER8</accession>
<dbReference type="SUPFAM" id="SSF55469">
    <property type="entry name" value="FMN-dependent nitroreductase-like"/>
    <property type="match status" value="1"/>
</dbReference>
<comment type="cofactor">
    <cofactor evidence="1">
        <name>FMN</name>
        <dbReference type="ChEBI" id="CHEBI:58210"/>
    </cofactor>
</comment>
<dbReference type="CDD" id="cd02136">
    <property type="entry name" value="PnbA_NfnB-like"/>
    <property type="match status" value="1"/>
</dbReference>
<evidence type="ECO:0000313" key="8">
    <source>
        <dbReference type="Proteomes" id="UP000256805"/>
    </source>
</evidence>
<keyword evidence="5" id="KW-0560">Oxidoreductase</keyword>
<evidence type="ECO:0000256" key="3">
    <source>
        <dbReference type="ARBA" id="ARBA00022630"/>
    </source>
</evidence>
<dbReference type="Proteomes" id="UP000256805">
    <property type="component" value="Unassembled WGS sequence"/>
</dbReference>
<dbReference type="RefSeq" id="WP_116386078.1">
    <property type="nucleotide sequence ID" value="NZ_LS483235.1"/>
</dbReference>
<protein>
    <submittedName>
        <fullName evidence="7">Nitroreductase</fullName>
    </submittedName>
</protein>
<dbReference type="PANTHER" id="PTHR43673:SF2">
    <property type="entry name" value="NITROREDUCTASE"/>
    <property type="match status" value="1"/>
</dbReference>
<evidence type="ECO:0000256" key="4">
    <source>
        <dbReference type="ARBA" id="ARBA00022643"/>
    </source>
</evidence>
<reference evidence="7 8" key="1">
    <citation type="submission" date="2018-01" db="EMBL/GenBank/DDBJ databases">
        <authorList>
            <person name="Gaut B.S."/>
            <person name="Morton B.R."/>
            <person name="Clegg M.T."/>
            <person name="Duvall M.R."/>
        </authorList>
    </citation>
    <scope>NUCLEOTIDE SEQUENCE [LARGE SCALE GENOMIC DNA]</scope>
    <source>
        <strain evidence="7">Cupriavidus taiwanensis cmp 52</strain>
    </source>
</reference>
<dbReference type="InterPro" id="IPR029479">
    <property type="entry name" value="Nitroreductase"/>
</dbReference>
<evidence type="ECO:0000256" key="5">
    <source>
        <dbReference type="ARBA" id="ARBA00023002"/>
    </source>
</evidence>
<dbReference type="InterPro" id="IPR000415">
    <property type="entry name" value="Nitroreductase-like"/>
</dbReference>
<evidence type="ECO:0000256" key="2">
    <source>
        <dbReference type="ARBA" id="ARBA00007118"/>
    </source>
</evidence>
<proteinExistence type="inferred from homology"/>
<keyword evidence="3" id="KW-0285">Flavoprotein</keyword>
<feature type="domain" description="Nitroreductase" evidence="6">
    <location>
        <begin position="24"/>
        <end position="216"/>
    </location>
</feature>
<keyword evidence="4" id="KW-0288">FMN</keyword>
<evidence type="ECO:0000256" key="1">
    <source>
        <dbReference type="ARBA" id="ARBA00001917"/>
    </source>
</evidence>